<comment type="caution">
    <text evidence="2">The sequence shown here is derived from an EMBL/GenBank/DDBJ whole genome shotgun (WGS) entry which is preliminary data.</text>
</comment>
<dbReference type="Proteomes" id="UP001501578">
    <property type="component" value="Unassembled WGS sequence"/>
</dbReference>
<accession>A0ABP4AEY9</accession>
<organism evidence="2 3">
    <name type="scientific">Nonomuraea longicatena</name>
    <dbReference type="NCBI Taxonomy" id="83682"/>
    <lineage>
        <taxon>Bacteria</taxon>
        <taxon>Bacillati</taxon>
        <taxon>Actinomycetota</taxon>
        <taxon>Actinomycetes</taxon>
        <taxon>Streptosporangiales</taxon>
        <taxon>Streptosporangiaceae</taxon>
        <taxon>Nonomuraea</taxon>
    </lineage>
</organism>
<gene>
    <name evidence="2" type="ORF">GCM10009560_41050</name>
</gene>
<evidence type="ECO:0000313" key="2">
    <source>
        <dbReference type="EMBL" id="GAA0934191.1"/>
    </source>
</evidence>
<dbReference type="EMBL" id="BAAAHQ010000021">
    <property type="protein sequence ID" value="GAA0934191.1"/>
    <property type="molecule type" value="Genomic_DNA"/>
</dbReference>
<proteinExistence type="predicted"/>
<name>A0ABP4AEY9_9ACTN</name>
<keyword evidence="3" id="KW-1185">Reference proteome</keyword>
<reference evidence="3" key="1">
    <citation type="journal article" date="2019" name="Int. J. Syst. Evol. Microbiol.">
        <title>The Global Catalogue of Microorganisms (GCM) 10K type strain sequencing project: providing services to taxonomists for standard genome sequencing and annotation.</title>
        <authorList>
            <consortium name="The Broad Institute Genomics Platform"/>
            <consortium name="The Broad Institute Genome Sequencing Center for Infectious Disease"/>
            <person name="Wu L."/>
            <person name="Ma J."/>
        </authorList>
    </citation>
    <scope>NUCLEOTIDE SEQUENCE [LARGE SCALE GENOMIC DNA]</scope>
    <source>
        <strain evidence="3">JCM 11136</strain>
    </source>
</reference>
<feature type="region of interest" description="Disordered" evidence="1">
    <location>
        <begin position="1"/>
        <end position="41"/>
    </location>
</feature>
<feature type="compositionally biased region" description="Basic and acidic residues" evidence="1">
    <location>
        <begin position="14"/>
        <end position="31"/>
    </location>
</feature>
<protein>
    <submittedName>
        <fullName evidence="2">Uncharacterized protein</fullName>
    </submittedName>
</protein>
<sequence>MSDVAPLRTVARQRRLDELRPQLTDHRRDQPDELPTDAGEAGLRCHGGLRIVEFAGVGALSDRVGAVEVNEEVRRQSAAAPSAE</sequence>
<evidence type="ECO:0000256" key="1">
    <source>
        <dbReference type="SAM" id="MobiDB-lite"/>
    </source>
</evidence>
<evidence type="ECO:0000313" key="3">
    <source>
        <dbReference type="Proteomes" id="UP001501578"/>
    </source>
</evidence>